<gene>
    <name evidence="1" type="ORF">SAMN04487946_11950</name>
</gene>
<dbReference type="STRING" id="660517.SAMN04487946_11950"/>
<keyword evidence="2" id="KW-1185">Reference proteome</keyword>
<dbReference type="RefSeq" id="WP_175454696.1">
    <property type="nucleotide sequence ID" value="NZ_FNPB01000019.1"/>
</dbReference>
<evidence type="ECO:0000313" key="1">
    <source>
        <dbReference type="EMBL" id="SDY51364.1"/>
    </source>
</evidence>
<sequence length="52" mass="5791">MYWMLAKLVPVRLIASIALLAIGLQYAGVDLVAMGLDLLGIPDWSWSALKFW</sequence>
<organism evidence="1 2">
    <name type="scientific">Halobellus clavatus</name>
    <dbReference type="NCBI Taxonomy" id="660517"/>
    <lineage>
        <taxon>Archaea</taxon>
        <taxon>Methanobacteriati</taxon>
        <taxon>Methanobacteriota</taxon>
        <taxon>Stenosarchaea group</taxon>
        <taxon>Halobacteria</taxon>
        <taxon>Halobacteriales</taxon>
        <taxon>Haloferacaceae</taxon>
        <taxon>Halobellus</taxon>
    </lineage>
</organism>
<dbReference type="AlphaFoldDB" id="A0A1H3KIE4"/>
<proteinExistence type="predicted"/>
<dbReference type="EMBL" id="FNPB01000019">
    <property type="protein sequence ID" value="SDY51364.1"/>
    <property type="molecule type" value="Genomic_DNA"/>
</dbReference>
<reference evidence="2" key="1">
    <citation type="submission" date="2016-10" db="EMBL/GenBank/DDBJ databases">
        <authorList>
            <person name="Varghese N."/>
            <person name="Submissions S."/>
        </authorList>
    </citation>
    <scope>NUCLEOTIDE SEQUENCE [LARGE SCALE GENOMIC DNA]</scope>
    <source>
        <strain evidence="2">CGMCC 1.10118</strain>
    </source>
</reference>
<accession>A0A1H3KIE4</accession>
<name>A0A1H3KIE4_9EURY</name>
<dbReference type="Proteomes" id="UP000199170">
    <property type="component" value="Unassembled WGS sequence"/>
</dbReference>
<protein>
    <submittedName>
        <fullName evidence="1">Uncharacterized protein</fullName>
    </submittedName>
</protein>
<evidence type="ECO:0000313" key="2">
    <source>
        <dbReference type="Proteomes" id="UP000199170"/>
    </source>
</evidence>